<dbReference type="InterPro" id="IPR019734">
    <property type="entry name" value="TPR_rpt"/>
</dbReference>
<dbReference type="Proteomes" id="UP000018144">
    <property type="component" value="Unassembled WGS sequence"/>
</dbReference>
<dbReference type="PANTHER" id="PTHR12558:SF13">
    <property type="entry name" value="CELL DIVISION CYCLE PROTEIN 27 HOMOLOG"/>
    <property type="match status" value="1"/>
</dbReference>
<evidence type="ECO:0000313" key="9">
    <source>
        <dbReference type="Proteomes" id="UP000018144"/>
    </source>
</evidence>
<reference evidence="8 9" key="1">
    <citation type="journal article" date="2013" name="PLoS Genet.">
        <title>The genome and development-dependent transcriptomes of Pyronema confluens: a window into fungal evolution.</title>
        <authorList>
            <person name="Traeger S."/>
            <person name="Altegoer F."/>
            <person name="Freitag M."/>
            <person name="Gabaldon T."/>
            <person name="Kempken F."/>
            <person name="Kumar A."/>
            <person name="Marcet-Houben M."/>
            <person name="Poggeler S."/>
            <person name="Stajich J.E."/>
            <person name="Nowrousian M."/>
        </authorList>
    </citation>
    <scope>NUCLEOTIDE SEQUENCE [LARGE SCALE GENOMIC DNA]</scope>
    <source>
        <strain evidence="9">CBS 100304</strain>
        <tissue evidence="8">Vegetative mycelium</tissue>
    </source>
</reference>
<dbReference type="OMA" id="WHSPQAW"/>
<dbReference type="SUPFAM" id="SSF48452">
    <property type="entry name" value="TPR-like"/>
    <property type="match status" value="3"/>
</dbReference>
<dbReference type="STRING" id="1076935.U4L751"/>
<feature type="repeat" description="TPR" evidence="6">
    <location>
        <begin position="736"/>
        <end position="769"/>
    </location>
</feature>
<dbReference type="GO" id="GO:0031145">
    <property type="term" value="P:anaphase-promoting complex-dependent catabolic process"/>
    <property type="evidence" value="ECO:0007669"/>
    <property type="project" value="TreeGrafter"/>
</dbReference>
<evidence type="ECO:0000256" key="1">
    <source>
        <dbReference type="ARBA" id="ARBA00004123"/>
    </source>
</evidence>
<feature type="repeat" description="TPR" evidence="6">
    <location>
        <begin position="566"/>
        <end position="599"/>
    </location>
</feature>
<comment type="similarity">
    <text evidence="5">Belongs to the APC3/CDC27 family.</text>
</comment>
<dbReference type="InterPro" id="IPR011990">
    <property type="entry name" value="TPR-like_helical_dom_sf"/>
</dbReference>
<feature type="repeat" description="TPR" evidence="6">
    <location>
        <begin position="130"/>
        <end position="163"/>
    </location>
</feature>
<dbReference type="EMBL" id="HF935695">
    <property type="protein sequence ID" value="CCX12305.1"/>
    <property type="molecule type" value="Genomic_DNA"/>
</dbReference>
<feature type="repeat" description="TPR" evidence="6">
    <location>
        <begin position="600"/>
        <end position="633"/>
    </location>
</feature>
<dbReference type="PROSITE" id="PS50005">
    <property type="entry name" value="TPR"/>
    <property type="match status" value="7"/>
</dbReference>
<evidence type="ECO:0000256" key="7">
    <source>
        <dbReference type="SAM" id="MobiDB-lite"/>
    </source>
</evidence>
<comment type="subcellular location">
    <subcellularLocation>
        <location evidence="1">Nucleus</location>
    </subcellularLocation>
</comment>
<dbReference type="Pfam" id="PF13181">
    <property type="entry name" value="TPR_8"/>
    <property type="match status" value="1"/>
</dbReference>
<keyword evidence="4" id="KW-0539">Nucleus</keyword>
<dbReference type="PANTHER" id="PTHR12558">
    <property type="entry name" value="CELL DIVISION CYCLE 16,23,27"/>
    <property type="match status" value="1"/>
</dbReference>
<dbReference type="GO" id="GO:0051301">
    <property type="term" value="P:cell division"/>
    <property type="evidence" value="ECO:0007669"/>
    <property type="project" value="TreeGrafter"/>
</dbReference>
<dbReference type="eggNOG" id="KOG1126">
    <property type="taxonomic scope" value="Eukaryota"/>
</dbReference>
<dbReference type="GO" id="GO:0007091">
    <property type="term" value="P:metaphase/anaphase transition of mitotic cell cycle"/>
    <property type="evidence" value="ECO:0007669"/>
    <property type="project" value="TreeGrafter"/>
</dbReference>
<evidence type="ECO:0000256" key="5">
    <source>
        <dbReference type="ARBA" id="ARBA00038210"/>
    </source>
</evidence>
<dbReference type="AlphaFoldDB" id="U4L751"/>
<protein>
    <submittedName>
        <fullName evidence="8">Similar to Protein bimA acc. no. P17885</fullName>
    </submittedName>
</protein>
<feature type="repeat" description="TPR" evidence="6">
    <location>
        <begin position="634"/>
        <end position="667"/>
    </location>
</feature>
<keyword evidence="9" id="KW-1185">Reference proteome</keyword>
<dbReference type="Pfam" id="PF00515">
    <property type="entry name" value="TPR_1"/>
    <property type="match status" value="1"/>
</dbReference>
<dbReference type="GO" id="GO:0005737">
    <property type="term" value="C:cytoplasm"/>
    <property type="evidence" value="ECO:0007669"/>
    <property type="project" value="TreeGrafter"/>
</dbReference>
<dbReference type="SMART" id="SM00028">
    <property type="entry name" value="TPR"/>
    <property type="match status" value="8"/>
</dbReference>
<evidence type="ECO:0000256" key="4">
    <source>
        <dbReference type="ARBA" id="ARBA00023242"/>
    </source>
</evidence>
<dbReference type="Gene3D" id="1.25.40.10">
    <property type="entry name" value="Tetratricopeptide repeat domain"/>
    <property type="match status" value="4"/>
</dbReference>
<dbReference type="GO" id="GO:0005680">
    <property type="term" value="C:anaphase-promoting complex"/>
    <property type="evidence" value="ECO:0007669"/>
    <property type="project" value="UniProtKB-ARBA"/>
</dbReference>
<feature type="compositionally biased region" description="Basic and acidic residues" evidence="7">
    <location>
        <begin position="416"/>
        <end position="433"/>
    </location>
</feature>
<feature type="compositionally biased region" description="Basic and acidic residues" evidence="7">
    <location>
        <begin position="301"/>
        <end position="311"/>
    </location>
</feature>
<name>U4L751_PYROM</name>
<evidence type="ECO:0000256" key="2">
    <source>
        <dbReference type="ARBA" id="ARBA00022737"/>
    </source>
</evidence>
<dbReference type="Pfam" id="PF13432">
    <property type="entry name" value="TPR_16"/>
    <property type="match status" value="2"/>
</dbReference>
<feature type="repeat" description="TPR" evidence="6">
    <location>
        <begin position="498"/>
        <end position="531"/>
    </location>
</feature>
<evidence type="ECO:0000256" key="6">
    <source>
        <dbReference type="PROSITE-ProRule" id="PRU00339"/>
    </source>
</evidence>
<proteinExistence type="inferred from homology"/>
<feature type="region of interest" description="Disordered" evidence="7">
    <location>
        <begin position="243"/>
        <end position="451"/>
    </location>
</feature>
<dbReference type="PROSITE" id="PS50293">
    <property type="entry name" value="TPR_REGION"/>
    <property type="match status" value="1"/>
</dbReference>
<accession>U4L751</accession>
<evidence type="ECO:0000313" key="8">
    <source>
        <dbReference type="EMBL" id="CCX12305.1"/>
    </source>
</evidence>
<dbReference type="OrthoDB" id="329563at2759"/>
<feature type="compositionally biased region" description="Basic and acidic residues" evidence="7">
    <location>
        <begin position="346"/>
        <end position="364"/>
    </location>
</feature>
<feature type="compositionally biased region" description="Basic and acidic residues" evidence="7">
    <location>
        <begin position="383"/>
        <end position="396"/>
    </location>
</feature>
<dbReference type="FunFam" id="1.25.40.10:FF:000018">
    <property type="entry name" value="Cell division cycle protein 27 homolog B"/>
    <property type="match status" value="1"/>
</dbReference>
<dbReference type="Pfam" id="PF12895">
    <property type="entry name" value="ANAPC3"/>
    <property type="match status" value="1"/>
</dbReference>
<evidence type="ECO:0000256" key="3">
    <source>
        <dbReference type="ARBA" id="ARBA00022803"/>
    </source>
</evidence>
<sequence>MPSPTSGTQAQTVAQFRALIWHSLDNGLLETALFTAERLVAFDIKNGDAVHLHALCLFRNGQYRQAEALTKRWIRHVGCAYIFAQCCLALGNKKEAAGIAALEECKRLWVPVTGWNNHTDTERKILPDAAAMHCMIGKLWAALGDTKKAVESYVAAVKVNPFLWEAFTGLCNTGVNLRVNNIFKPSPDMIEYCKVQPPMYVAEKPVLPTQLASENYQSDPFMSAQIRDRSDLAFNNHPSFFNRLNEGSTSHHLETPTAQTTGVGQGDMLGAANGMGDKTPPIRKTRAAAADLATRKLTSRSSRDPANELKRPVAVAPTTAEPSVPPAPARRSTRLNTLKFGSKLGASDRETRLASKERERDQKKRAASARLRSNLIGGMAGIGKDKEKDRVPEDVNVRGYPTSRHRSTSDNPSQNKRKEPPETSLTRDTKKQMPDVAKIQAPPAPSKPQYDKSREEALTFLLEMYKKMGNGYFGLTRYNCQDALQAFSSLPIAQRETPRIQCLIGKAYHEMAQYKEAEKLFANVRALDPARTEDMEVYSTILWHQRNDTQLSYLAQELMGIDRNAPESWCALGNCFSLQRDHDQALKCFKKATSLDPKLAYAFTLQGHEHVSNEEYDKALTAYRNAVSADNRHYNAWYGLGKVYEKMGKYEVAEKHFRTAAKINPTNNVLVCCVGVVLEKMKDYDAALVQYNNAVKLSPKSSLARFKKAKILMLLQKYDLALHELLILKDLSPNEATVHFSLGRLYKCIHDKPNAIKHLTIALNLDPKAGHLIKEVIENLDEDDSYSVEDSDVYRLLDGDQ</sequence>
<dbReference type="GO" id="GO:0016567">
    <property type="term" value="P:protein ubiquitination"/>
    <property type="evidence" value="ECO:0007669"/>
    <property type="project" value="TreeGrafter"/>
</dbReference>
<keyword evidence="3 6" id="KW-0802">TPR repeat</keyword>
<organism evidence="8 9">
    <name type="scientific">Pyronema omphalodes (strain CBS 100304)</name>
    <name type="common">Pyronema confluens</name>
    <dbReference type="NCBI Taxonomy" id="1076935"/>
    <lineage>
        <taxon>Eukaryota</taxon>
        <taxon>Fungi</taxon>
        <taxon>Dikarya</taxon>
        <taxon>Ascomycota</taxon>
        <taxon>Pezizomycotina</taxon>
        <taxon>Pezizomycetes</taxon>
        <taxon>Pezizales</taxon>
        <taxon>Pyronemataceae</taxon>
        <taxon>Pyronema</taxon>
    </lineage>
</organism>
<gene>
    <name evidence="8" type="ORF">PCON_11899</name>
</gene>
<feature type="repeat" description="TPR" evidence="6">
    <location>
        <begin position="668"/>
        <end position="701"/>
    </location>
</feature>
<keyword evidence="2" id="KW-0677">Repeat</keyword>